<feature type="coiled-coil region" evidence="1">
    <location>
        <begin position="1845"/>
        <end position="1894"/>
    </location>
</feature>
<dbReference type="InterPro" id="IPR010734">
    <property type="entry name" value="Copine_C"/>
</dbReference>
<evidence type="ECO:0000259" key="3">
    <source>
        <dbReference type="SMART" id="SM00327"/>
    </source>
</evidence>
<dbReference type="PANTHER" id="PTHR45751">
    <property type="entry name" value="COPINE FAMILY PROTEIN 1"/>
    <property type="match status" value="1"/>
</dbReference>
<dbReference type="Proteomes" id="UP000278627">
    <property type="component" value="Unassembled WGS sequence"/>
</dbReference>
<feature type="coiled-coil region" evidence="1">
    <location>
        <begin position="4242"/>
        <end position="4269"/>
    </location>
</feature>
<feature type="domain" description="VWFA" evidence="3">
    <location>
        <begin position="4642"/>
        <end position="4835"/>
    </location>
</feature>
<organism evidence="6">
    <name type="scientific">Brugia pahangi</name>
    <name type="common">Filarial nematode worm</name>
    <dbReference type="NCBI Taxonomy" id="6280"/>
    <lineage>
        <taxon>Eukaryota</taxon>
        <taxon>Metazoa</taxon>
        <taxon>Ecdysozoa</taxon>
        <taxon>Nematoda</taxon>
        <taxon>Chromadorea</taxon>
        <taxon>Rhabditida</taxon>
        <taxon>Spirurina</taxon>
        <taxon>Spiruromorpha</taxon>
        <taxon>Filarioidea</taxon>
        <taxon>Onchocercidae</taxon>
        <taxon>Brugia</taxon>
    </lineage>
</organism>
<dbReference type="PANTHER" id="PTHR45751:SF11">
    <property type="entry name" value="COPINE FAMILY PROTEIN 2"/>
    <property type="match status" value="1"/>
</dbReference>
<evidence type="ECO:0000256" key="2">
    <source>
        <dbReference type="SAM" id="MobiDB-lite"/>
    </source>
</evidence>
<evidence type="ECO:0000313" key="6">
    <source>
        <dbReference type="WBParaSite" id="BPAG_0001356401-mRNA-1"/>
    </source>
</evidence>
<reference evidence="6" key="1">
    <citation type="submission" date="2016-04" db="UniProtKB">
        <authorList>
            <consortium name="WormBaseParasite"/>
        </authorList>
    </citation>
    <scope>IDENTIFICATION</scope>
</reference>
<feature type="compositionally biased region" description="Polar residues" evidence="2">
    <location>
        <begin position="115"/>
        <end position="137"/>
    </location>
</feature>
<dbReference type="InterPro" id="IPR002035">
    <property type="entry name" value="VWF_A"/>
</dbReference>
<proteinExistence type="predicted"/>
<accession>A0A0N4TX74</accession>
<feature type="region of interest" description="Disordered" evidence="2">
    <location>
        <begin position="114"/>
        <end position="152"/>
    </location>
</feature>
<dbReference type="Pfam" id="PF07002">
    <property type="entry name" value="Copine"/>
    <property type="match status" value="1"/>
</dbReference>
<dbReference type="EMBL" id="UZAD01013401">
    <property type="protein sequence ID" value="VDN94677.1"/>
    <property type="molecule type" value="Genomic_DNA"/>
</dbReference>
<evidence type="ECO:0000256" key="1">
    <source>
        <dbReference type="SAM" id="Coils"/>
    </source>
</evidence>
<dbReference type="STRING" id="6280.A0A0N4TX74"/>
<evidence type="ECO:0000313" key="4">
    <source>
        <dbReference type="EMBL" id="VDN94677.1"/>
    </source>
</evidence>
<dbReference type="GO" id="GO:0005634">
    <property type="term" value="C:nucleus"/>
    <property type="evidence" value="ECO:0007669"/>
    <property type="project" value="TreeGrafter"/>
</dbReference>
<feature type="compositionally biased region" description="Basic and acidic residues" evidence="2">
    <location>
        <begin position="378"/>
        <end position="391"/>
    </location>
</feature>
<dbReference type="WBParaSite" id="BPAG_0001356401-mRNA-1">
    <property type="protein sequence ID" value="BPAG_0001356401-mRNA-1"/>
    <property type="gene ID" value="BPAG_0001356401"/>
</dbReference>
<dbReference type="InterPro" id="IPR052079">
    <property type="entry name" value="E3_ligase/Copine_domain"/>
</dbReference>
<dbReference type="SUPFAM" id="SSF53300">
    <property type="entry name" value="vWA-like"/>
    <property type="match status" value="1"/>
</dbReference>
<feature type="region of interest" description="Disordered" evidence="2">
    <location>
        <begin position="368"/>
        <end position="395"/>
    </location>
</feature>
<dbReference type="SMART" id="SM00327">
    <property type="entry name" value="VWA"/>
    <property type="match status" value="1"/>
</dbReference>
<protein>
    <submittedName>
        <fullName evidence="6">VWFA domain-containing protein</fullName>
    </submittedName>
</protein>
<keyword evidence="5" id="KW-1185">Reference proteome</keyword>
<gene>
    <name evidence="4" type="ORF">BPAG_LOCUS13492</name>
</gene>
<feature type="region of interest" description="Disordered" evidence="2">
    <location>
        <begin position="248"/>
        <end position="267"/>
    </location>
</feature>
<keyword evidence="1" id="KW-0175">Coiled coil</keyword>
<dbReference type="GO" id="GO:0016567">
    <property type="term" value="P:protein ubiquitination"/>
    <property type="evidence" value="ECO:0007669"/>
    <property type="project" value="TreeGrafter"/>
</dbReference>
<evidence type="ECO:0000313" key="5">
    <source>
        <dbReference type="Proteomes" id="UP000278627"/>
    </source>
</evidence>
<name>A0A0N4TX74_BRUPA</name>
<dbReference type="GO" id="GO:0004842">
    <property type="term" value="F:ubiquitin-protein transferase activity"/>
    <property type="evidence" value="ECO:0007669"/>
    <property type="project" value="TreeGrafter"/>
</dbReference>
<sequence>MFGTSFFVATCLYFKSKHSYAYDNTSKQSRRNGTYHKYFEIDNSNEETNRSMSVSYADNNDNYYSNSEKCHIPKKVFRKMEKIPEKEQKKSINIENIHIPKKINRPMLKIPSELCNDQQSSSSSHAGNQESSSTLPVTDSEKLHETTPETGSIRKKRFLNRLAIISVKKMKSLMKEANQENINYSSVLTVAPKIGTVELGKDEMEFIDADGDDPDCCRNRRNTMKRGFRDDSDDMGVEQKRGFFQKFFRPPSSRSLADDEGTSTDPERRLLLHDDDGYAVIDRQQQQQHELVISVDKEKREMSAPVSPKSVTFEDELFTTTTTTISGRRGQSLAPPPTFLTTPTGTTIPSQQAFINFNYDVSPISGMNSRNDLPKSNLSDREHFSPTRSSRDASLALDEATHDLLRLSSQPPDIWYSSSSRPLHASDRIPKSASTTSMNKVIRAKDGGMMKLLNAFSWDSNRLSDFGPTDTSAYTDEEGRRHQTVTVYTNQKRQGPPIIRTTVEGKLKMEKVVGADLISVEHCTCSAWTIHDTITHYKVKTTLGNRTLIMEDESTNDKNRDGSFKMSFYENDQLKTRDNADFQIPSNVDKAKYLSLLSQRLLHDMEMLNQHDEKKTTTTTTAKTRVEVEVIENVTKILKTYIIGQRNDFLQDFSIDQTTINTTDDELSHSNYKHEMISLSENFDETKMLKNEAIINQSSSDIKFLVEGHQYKGHSEIRRQRPYQRTNSDVTTTSESLNDKYILLPSIYTNLECNLKRMEDHSFIEVNVAVPNVFSAVLSLIRERIISQLPNLVKYGIEQHGKQYSGETTIRRIQHFDSIESIDEKMMINNQKEPSFLFEKPQIIEPVKIPVLNITELDLRRMADTSAILANFAIPRIDYNQLNIEKSYEFHEAKGSSYGMQQKGQYFEGEMILKKKRQILLESESASDDELTSCGSTYLNLMKQEARGEFEVAIIISNDQRSSPKHFQQSQPIEFINLITQVSTDGKKEEVVATLATRIISKEIFIIQEMSAVISNAIITIQKSINLDDIFQHNICCWNDKIIHREFAKFLASSEEEAQIYLKFISSTIACQNVCCIRAIPNLLHMTFTAEIFQSANETVVIYMQNKFATTIMMSCDDVRQISRLSSGHMLKTKATTEEATIIMLSIGCISKYANTLMTEFIVKDAHKCKVNLCSRASHESERISNVSLNRSTKMLATTIRLLERIKRKEQLTVTEFGDENEHVAILLQRAGITHGQVQREWPEAVTEYEQSSTQTILNVEKSSQIIDADETKTDGANDINEMLSEHELRVIPIKLISTMNSNNINDRKKHTKEEEEEEQQWNTKINFINSSSHGNSSLSLLDDIDSNRIINHSYISDNFKMMEISDISNSNLQNVSENVNRWKESISQDNNKVDKTTMKFKNDTKEFEYERIHLQEFPSEQQKLYISRQGKNEEKHAENGIQFEFNNRNEQRDKIEENDELKRNFYNNTSETRVAMLNAGFNLDTTLLATPERETQFTFVRDRSITTSEYFSDEQSWSTTITESYYRQKQTHIEQISKSVGDLLESSLEENSEAFFDEISHISDATCNRMKHSEMVNSEKMNLHMTHSLTNSLEATALKEFLVATDDEYDAIPELCKYDVKVGKSEQYESSSIFVTGNHVSETTETSVMRKENENYENVNESNEKHLTTFWEIPERNIQTQIPSSINVECENEIFQETIASTTKTNETIEHMILKPVNITVFDTRTEISKIQKQKLDDNISEIDYCQTASQPFLVSVKKQDVSQNDAMTKFDKIKTSTKEAWSESESVNNELFTTLQVSDNKRTFEESSNQINFNERNTRFDAIAHFPPKFAPNEKKMMETKMMQEEKKIIKEFEQIEEQFETNRNMELLEEMKQLKEEIEEIAKIDQEIDQELLIRNENEKIVEMREEVLSIRQIISKDWNFGKYVETQMEEKFNQIEHEKITDTIQIDQNVPISTNLNTNILKLEMEKVSATENVYIECKLRNCHQTTLTTNGREEEEAKEIIYQATQKESINNSFNFVDYQETLSGIEVHLCIPEFNITTENFTFSEEYSKQLLHKFEEKMEYVGTLKMSNIETTIANIREYNQELTDSSDLYQQIIVQEMAQECTRIIADKLMIHASENITQNITLSDQIDQWTIVPEEMNVQERMNLQSISESFITQQSTILESNRNSFLEISSSIKSNRTENTYAKYPETEHENEVLAIGWNKVIRRASTEKLIPIGETQTEKLSTIAITEQNVEFSGMIGKMDDHFDSIELKRSLKISTTDEKQLMIASESREYSLLKKSSAQECGSVMRDLEIIQISAHIMEYDAAQTVITGFFAKLEQKKIAEKVEVQLATSIKLKSYFDTKFANFESVLLDIQLKCNRNAESAESFISIAQKPIVKFIINLKGTLMSVLKTQVEHISSVGRVFPDEKRERTSVCIHEFDNEHQQYMAQWDENALSAEVYVELKEITCNVDAIKQENIQINKQIGKPEFMEFTNETISLKLHASEIGEWRIVEENTETVFEQFDEQITNETINITIAYSEKQIGSFQEFNSISTETIVHFAKIMMEKIENYASEISKRSINQYWKEYLNLEASRECNENLELEQSLIKIEQIEMIKRILREVNAEKIIANIAACSEINETYTMIFDKQSQQQSLKIIQNDINREWILDEQKYVAQNEVTKFVDAIWNTIVNDSNIAINICEFNREQITLNTKASEEICLECKQMLYMKSVDENAFAHFHTNTAVSGGERQFKIECKMNESILARQQEELFAESVQQKAILHAENLTEFIAESTAVQADAGILLIRRSATQTTESASHIIGIILTLTQHFEAQHAQEITNEANVEFSIPASNLEVEDNICKSVINRSVVNLETNYAKAIALQENVELINSRKVLAETESTLKGMHTDSVREKMRETNSEGFEILSQWTTVDRDLEAEVSLKHKHNIVSKLSTIAIIEEEISIDEKWIATECNLEICKSRNIIVNEHCQCNLQIEFNEVTIELENYEKKENYEILWNDKNYDTLDVNVYETILEKLNAIINLHRVSNILPKQSANEYICRDQQFLVALPLYVKCDENKDKTNYTILEICLKQNLVEEYIQTIQTMANWMKMEIFECEQAENEKFHMDVKLQGKQLLASLEVELVWPEIRKGDKMAIDMIEYVEEQITIYAQIACKQISFDEFNKTIIISQKSEPQMLMTSTTKEEIVNGYDEFRIVPQEKATTFVIIIGNKGECLSVWLQETKQNFITMGFQYNEESEMYETEGNFTDKRFGGNYQLITKATRIEDSNVSMIMSHRIANEAINKVFKESAKNFATMDMLAATSKVILVDINRTKAPQMPQIATIQYYCSRRGEPIKRYFREINEIIHTVHAQFKIKEASLKFTIAWSVPNYGGHFILNTEAAEEAFISRQIEYQKAEAFECTAKMLKQMITPIIVPVLSVQSITEVMEEIRKDLIRLSFIDEAFLLLKEANKGINIEVKLIETTDIRQISYLQFKQEIEAIEVETIIKEKRFGGKLNLITNASEEYEINAKRELTSNLIRIAHCNQLIACKNCYPSPISYQFINIKSDSTVVQINLQKMESVDNINWIFYQKLLLKKLMIMQECETIALTVNLNYMKESSMEISEIIVQLARNIEPTILITFATTNEQKLVQWILEKRRDAFMNVSTTIAAKNNLKIIPINIIESKLMEITICANIQRIAEVIEVCQRMIAANHGDNMYWKLREINVENECSNYQFKQENLMEEIEGIYFQSNYGGHFIFNTFAINECNINMSQQLESKLITDANKSLTINICNNSIPIAFTTKSAISLECNKEIALKRQLQMANVTITRQLANINLAEIIVKEIILQAENIIVKYQHKDEHEEIEMIKFVAFYGGKQKLETLAVSTITANINEELICKHLMHADVYLQQIIANIAKPCKLTVQSSEFNEINQNCHLQWKGIFENEKIIISTLHTANYEFAKITIRECTNEIEMITTYWQRNEMYENAQLCICDKYFGGNLIFTTNYAQETLIMFTASLIASRFNLENVILIIRTARHSTESPILTTKAITDLSIQFNYHFNCCSSTDQQTMIIAHIANQIEPIIAQLTESTSITEIINVQYQRQNQLIDAFSEVLPEARFGGSLILNTLAAKEVFISIEIVYNNRALKQFETEMIFMDKNRAIEMCQLLAATEYIITTNIQLQRSNDLSNVELMRYTSRKGDKQCCTFNESTEINLFNNFLWKKPEEISANQVAILKEIRYGGHLELSTKYANEEAITIMETLKQTIKQLSATITRKIANDGEAISINCLASQENHWNIHLELQSNKLAQLETFVIRKIANCVTPQELFTNEFSEMMLTTNVTMQKLLDNELAQIAWKAKNQGEPIEKQCNASNESFIELYNCLQSKLSLMQNVDTLLTINEICYGEHIIMNVNATEEIIFNLDVSFKKENMTSKQYHTVKEINNAVPEILDTAECLEIAIQIDKLEVCRRSNEMHVESALKLAKQQCLPVCLQTDSAEETFIRHELEMRNNVQRNNNDAVEIEKTTRIIEREALTCTESLVVTLRHKSLDEVEEEKVEKRVSFAAEVTEKTMSMDMSVTVEQQEIPLIVKKPMKKEQHGRRQTLKQNEAPNFVPVRRNSLLLAMEIGDAHNIPHYKTLEDVIKGIKKAGLEYSNLIFGIDYTQSNKYQGERTFDGRNLHSLNSDEMNPYQQVIEIVGKTLSSFDADGVIPTYGFGDEESSGHGIFNLNDRNDINAECNGFEEVLRIYNDKTPSIRMSGPTNFVPLIEQAVSIVREKHSYHILVIVADGQVTNEKINQKAIAAASRYPLSIIMVGVGDGPWNMMTRFDETLPKRMFDNFHFVDFHKVMFNAPNQEASFALNALMEIPDQYKAIKELGLLKHSRRG</sequence>
<feature type="compositionally biased region" description="Polar residues" evidence="2">
    <location>
        <begin position="368"/>
        <end position="377"/>
    </location>
</feature>
<dbReference type="InterPro" id="IPR036465">
    <property type="entry name" value="vWFA_dom_sf"/>
</dbReference>
<reference evidence="4 5" key="2">
    <citation type="submission" date="2018-11" db="EMBL/GenBank/DDBJ databases">
        <authorList>
            <consortium name="Pathogen Informatics"/>
        </authorList>
    </citation>
    <scope>NUCLEOTIDE SEQUENCE [LARGE SCALE GENOMIC DNA]</scope>
</reference>